<organism evidence="1 2">
    <name type="scientific">Lactuca virosa</name>
    <dbReference type="NCBI Taxonomy" id="75947"/>
    <lineage>
        <taxon>Eukaryota</taxon>
        <taxon>Viridiplantae</taxon>
        <taxon>Streptophyta</taxon>
        <taxon>Embryophyta</taxon>
        <taxon>Tracheophyta</taxon>
        <taxon>Spermatophyta</taxon>
        <taxon>Magnoliopsida</taxon>
        <taxon>eudicotyledons</taxon>
        <taxon>Gunneridae</taxon>
        <taxon>Pentapetalae</taxon>
        <taxon>asterids</taxon>
        <taxon>campanulids</taxon>
        <taxon>Asterales</taxon>
        <taxon>Asteraceae</taxon>
        <taxon>Cichorioideae</taxon>
        <taxon>Cichorieae</taxon>
        <taxon>Lactucinae</taxon>
        <taxon>Lactuca</taxon>
    </lineage>
</organism>
<name>A0AAU9MT50_9ASTR</name>
<proteinExistence type="predicted"/>
<evidence type="ECO:0000313" key="1">
    <source>
        <dbReference type="EMBL" id="CAH1427369.1"/>
    </source>
</evidence>
<sequence>MDWQTKDNDVDCGLFLMRHMEVYRGGGVEKLDADFLPECNSQKMQLSEMRKKYVCKMLSDMNLCKASFVTTLEDYDNLSSYKRKKIYTESHLHEVEGTVKAIGVL</sequence>
<evidence type="ECO:0008006" key="3">
    <source>
        <dbReference type="Google" id="ProtNLM"/>
    </source>
</evidence>
<keyword evidence="2" id="KW-1185">Reference proteome</keyword>
<reference evidence="1 2" key="1">
    <citation type="submission" date="2022-01" db="EMBL/GenBank/DDBJ databases">
        <authorList>
            <person name="Xiong W."/>
            <person name="Schranz E."/>
        </authorList>
    </citation>
    <scope>NUCLEOTIDE SEQUENCE [LARGE SCALE GENOMIC DNA]</scope>
</reference>
<evidence type="ECO:0000313" key="2">
    <source>
        <dbReference type="Proteomes" id="UP001157418"/>
    </source>
</evidence>
<dbReference type="EMBL" id="CAKMRJ010002223">
    <property type="protein sequence ID" value="CAH1427369.1"/>
    <property type="molecule type" value="Genomic_DNA"/>
</dbReference>
<protein>
    <recommendedName>
        <fullName evidence="3">Ubiquitin-like protease family profile domain-containing protein</fullName>
    </recommendedName>
</protein>
<accession>A0AAU9MT50</accession>
<gene>
    <name evidence="1" type="ORF">LVIROSA_LOCUS14377</name>
</gene>
<comment type="caution">
    <text evidence="1">The sequence shown here is derived from an EMBL/GenBank/DDBJ whole genome shotgun (WGS) entry which is preliminary data.</text>
</comment>
<dbReference type="AlphaFoldDB" id="A0AAU9MT50"/>
<dbReference type="Proteomes" id="UP001157418">
    <property type="component" value="Unassembled WGS sequence"/>
</dbReference>